<dbReference type="GeneID" id="3861687"/>
<evidence type="ECO:0000256" key="1">
    <source>
        <dbReference type="ARBA" id="ARBA00022722"/>
    </source>
</evidence>
<dbReference type="InterPro" id="IPR041412">
    <property type="entry name" value="Xrn1_helical"/>
</dbReference>
<evidence type="ECO:0000259" key="7">
    <source>
        <dbReference type="Pfam" id="PF18129"/>
    </source>
</evidence>
<evidence type="ECO:0000256" key="2">
    <source>
        <dbReference type="ARBA" id="ARBA00022801"/>
    </source>
</evidence>
<keyword evidence="2 10" id="KW-0378">Hydrolase</keyword>
<dbReference type="InterPro" id="IPR047008">
    <property type="entry name" value="XRN1_SH3_sf"/>
</dbReference>
<dbReference type="CDD" id="cd18673">
    <property type="entry name" value="PIN_XRN1-2-like"/>
    <property type="match status" value="1"/>
</dbReference>
<name>Q4UDL9_THEAN</name>
<dbReference type="Gene3D" id="2.30.30.750">
    <property type="match status" value="1"/>
</dbReference>
<evidence type="ECO:0000259" key="8">
    <source>
        <dbReference type="Pfam" id="PF18332"/>
    </source>
</evidence>
<dbReference type="RefSeq" id="XP_952552.1">
    <property type="nucleotide sequence ID" value="XM_947459.1"/>
</dbReference>
<dbReference type="GO" id="GO:0004534">
    <property type="term" value="F:5'-3' RNA exonuclease activity"/>
    <property type="evidence" value="ECO:0007669"/>
    <property type="project" value="TreeGrafter"/>
</dbReference>
<evidence type="ECO:0000313" key="10">
    <source>
        <dbReference type="EMBL" id="CAI74820.1"/>
    </source>
</evidence>
<dbReference type="STRING" id="5874.Q4UDL9"/>
<dbReference type="EMBL" id="CR940348">
    <property type="protein sequence ID" value="CAI74820.1"/>
    <property type="molecule type" value="Genomic_DNA"/>
</dbReference>
<dbReference type="GO" id="GO:0016075">
    <property type="term" value="P:rRNA catabolic process"/>
    <property type="evidence" value="ECO:0007669"/>
    <property type="project" value="TreeGrafter"/>
</dbReference>
<dbReference type="InterPro" id="IPR027073">
    <property type="entry name" value="5_3_exoribonuclease"/>
</dbReference>
<proteinExistence type="inferred from homology"/>
<dbReference type="Pfam" id="PF18129">
    <property type="entry name" value="SH3_12"/>
    <property type="match status" value="1"/>
</dbReference>
<accession>Q4UDL9</accession>
<dbReference type="InterPro" id="IPR040992">
    <property type="entry name" value="XRN1_D1"/>
</dbReference>
<evidence type="ECO:0000259" key="9">
    <source>
        <dbReference type="Pfam" id="PF18334"/>
    </source>
</evidence>
<organism evidence="10 11">
    <name type="scientific">Theileria annulata</name>
    <dbReference type="NCBI Taxonomy" id="5874"/>
    <lineage>
        <taxon>Eukaryota</taxon>
        <taxon>Sar</taxon>
        <taxon>Alveolata</taxon>
        <taxon>Apicomplexa</taxon>
        <taxon>Aconoidasida</taxon>
        <taxon>Piroplasmida</taxon>
        <taxon>Theileriidae</taxon>
        <taxon>Theileria</taxon>
    </lineage>
</organism>
<dbReference type="InterPro" id="IPR041106">
    <property type="entry name" value="XRN1_D2_D3"/>
</dbReference>
<feature type="domain" description="Xrn1 N-terminal" evidence="5">
    <location>
        <begin position="1"/>
        <end position="282"/>
    </location>
</feature>
<dbReference type="PANTHER" id="PTHR12341:SF7">
    <property type="entry name" value="5'-3' EXORIBONUCLEASE 1"/>
    <property type="match status" value="1"/>
</dbReference>
<evidence type="ECO:0000259" key="5">
    <source>
        <dbReference type="Pfam" id="PF03159"/>
    </source>
</evidence>
<dbReference type="Pfam" id="PF18334">
    <property type="entry name" value="XRN1_D2_D3"/>
    <property type="match status" value="1"/>
</dbReference>
<dbReference type="OMA" id="VYINHNE"/>
<dbReference type="InterPro" id="IPR041385">
    <property type="entry name" value="SH3_12"/>
</dbReference>
<dbReference type="KEGG" id="tan:TA11675"/>
<sequence length="1467" mass="168762">MGIPSFFRWLAERYPLICESQDVSTADKGDAFMLLKNPESFRDKFENLNLNLTPPDGFDNLYLDVNGIVHNCSHSVVDLCQNITCEDDIFVSIFQCIINIVNIVRPKKLLYLAVDGVAPRAKIIQQRERRFRAAMESTQQQIILDSLKDMENGEESADLNEKEEEFKFDPIQITPGTAFMERLTSRLQFFALKMINENQQWRNLKIVVSGSDVPGEGEHKIMEYIRNDKAIRHAEYEKMIRNGNKEKKGVPYVSHCVYGLDADLIVLSLATHEPYICLLREQVVFGHMKNSSKMRMMVNMNNYILLHIGILREYLVADLVEDLRLRSDLNVMDRVVDDFVFLTMFVGNDFLPHIHMANIPEGGFNHMLQIYREYLVESLGGKQNSYHSPIHNTNKINNSKDVWLTSGCGEVNFDNLILFMNKWARYENRTVQNYLTTEVVEKTNLKNQNNNNNTKVVSFNSNRVVVNHSANVSKSKTSITVIDVKNCKIETDLSDFNAKYPNEPQTLVDYRNRYYLAKMGISNQLIKCNEGSVNSVEDVVREYLHGVQWILYYYYRGVPSWNWHLPCKYPPFVNDMLLFLKNTKRKLTMTDKAQFSYPLLLSDVLHISFVKGKPITPFEQLMLVLPPQSAHFLPSVFSRLITDQESPLHQYYPLHFDVDMDNTNVPWGGITLIPLVPYPLLLQQMNKALDSNNQLNNLNSHHTNHAFGNANHTVNSTNHVAKSRNLVNNNQVSGLMNSLNQLISNNDNNNELKYMCSNMLTEEEKDRNKFGLARIYSFDAKVAKPLESPFKIFHDVKECKVLCNPFFNPSLKEPHFPNTLLLPNTSHLKTPIQHNLWFPSLNNLPHRLLSKRGVDVFNSKSRHPSLYLNVFQNLNNVTMTNVTKCTTTPYISVGYPYKHLGKLKSIHTPYLMYSDKKLSGSNPAELKETIGKIDATLDKTGMIVGYKTGTVNLNPRILDQNNQILLNMFQKLQGAVRVPPLNVVNETRLLGLEHLCENVVVTYTVLDKNLQETKITKQVFLPMVTFLDQPTNVSKVHVMPEDDKNKVLMKEMLTLQQELRNHELLYGKYDKPKIKAVCMMEGSMYGRVGVLETVGKTFDSVSAVFTLPNVKLTIGDTSLLDFKNFMELHQKLSEHKIKWYSFEKACHLTNLKSQVASVMFQKCLVGEFKTDVGMNLVYFDTDLQVPFCLPGYTQLSPRYHNEIDPIEMVQYSGECLELVELYKEKFPELFDLLEHQEPTKEKKTLDINELYPNLTPEQASFKLKQITKFCDSQPFRRLKLTQGNYTCMTRNQIQLLIQHQDEYASENSAPENTMVKMVRVNHMKNLHIPAYNTTLVNFDLSNIYLGQAVVYINHNERVPLGTRGIIVGIYPNRPVIEDETNLDQSKKINSSGSKHENENSDMTLEVVLDHDILSATDLFGRCTKMRGIFVSPTEVLYLYNQNIQNIDVYSSLYSQCDRNNSNFISYV</sequence>
<keyword evidence="3" id="KW-0269">Exonuclease</keyword>
<evidence type="ECO:0000259" key="6">
    <source>
        <dbReference type="Pfam" id="PF17846"/>
    </source>
</evidence>
<comment type="similarity">
    <text evidence="4">Belongs to the 5'-3' exonuclease family.</text>
</comment>
<dbReference type="eggNOG" id="KOG2044">
    <property type="taxonomic scope" value="Eukaryota"/>
</dbReference>
<evidence type="ECO:0000256" key="4">
    <source>
        <dbReference type="ARBA" id="ARBA00038299"/>
    </source>
</evidence>
<feature type="domain" description="Exoribonuclease Xrn1 D2/D3" evidence="9">
    <location>
        <begin position="1210"/>
        <end position="1313"/>
    </location>
</feature>
<dbReference type="InterPro" id="IPR004859">
    <property type="entry name" value="Xrn1_N"/>
</dbReference>
<dbReference type="VEuPathDB" id="PiroplasmaDB:TA11675"/>
<dbReference type="GO" id="GO:0000956">
    <property type="term" value="P:nuclear-transcribed mRNA catabolic process"/>
    <property type="evidence" value="ECO:0007669"/>
    <property type="project" value="TreeGrafter"/>
</dbReference>
<reference evidence="10 11" key="1">
    <citation type="journal article" date="2005" name="Science">
        <title>Genome of the host-cell transforming parasite Theileria annulata compared with T. parva.</title>
        <authorList>
            <person name="Pain A."/>
            <person name="Renauld H."/>
            <person name="Berriman M."/>
            <person name="Murphy L."/>
            <person name="Yeats C.A."/>
            <person name="Weir W."/>
            <person name="Kerhornou A."/>
            <person name="Aslett M."/>
            <person name="Bishop R."/>
            <person name="Bouchier C."/>
            <person name="Cochet M."/>
            <person name="Coulson R.M.R."/>
            <person name="Cronin A."/>
            <person name="de Villiers E.P."/>
            <person name="Fraser A."/>
            <person name="Fosker N."/>
            <person name="Gardner M."/>
            <person name="Goble A."/>
            <person name="Griffiths-Jones S."/>
            <person name="Harris D.E."/>
            <person name="Katzer F."/>
            <person name="Larke N."/>
            <person name="Lord A."/>
            <person name="Maser P."/>
            <person name="McKellar S."/>
            <person name="Mooney P."/>
            <person name="Morton F."/>
            <person name="Nene V."/>
            <person name="O'Neil S."/>
            <person name="Price C."/>
            <person name="Quail M.A."/>
            <person name="Rabbinowitsch E."/>
            <person name="Rawlings N.D."/>
            <person name="Rutter S."/>
            <person name="Saunders D."/>
            <person name="Seeger K."/>
            <person name="Shah T."/>
            <person name="Squares R."/>
            <person name="Squares S."/>
            <person name="Tivey A."/>
            <person name="Walker A.R."/>
            <person name="Woodward J."/>
            <person name="Dobbelaere D.A.E."/>
            <person name="Langsley G."/>
            <person name="Rajandream M.A."/>
            <person name="McKeever D."/>
            <person name="Shiels B."/>
            <person name="Tait A."/>
            <person name="Barrell B.G."/>
            <person name="Hall N."/>
        </authorList>
    </citation>
    <scope>NUCLEOTIDE SEQUENCE [LARGE SCALE GENOMIC DNA]</scope>
    <source>
        <strain evidence="11">Ankara</strain>
    </source>
</reference>
<feature type="domain" description="5'-3' exoribonuclease 1 SH3-like" evidence="7">
    <location>
        <begin position="1342"/>
        <end position="1436"/>
    </location>
</feature>
<dbReference type="InParanoid" id="Q4UDL9"/>
<dbReference type="OrthoDB" id="372487at2759"/>
<protein>
    <submittedName>
        <fullName evidence="10">5'-3' exoribonuclease 2, putative</fullName>
        <ecNumber evidence="10">3.1.11.-</ecNumber>
    </submittedName>
</protein>
<dbReference type="GO" id="GO:0005634">
    <property type="term" value="C:nucleus"/>
    <property type="evidence" value="ECO:0007669"/>
    <property type="project" value="TreeGrafter"/>
</dbReference>
<feature type="domain" description="5'-3' exoribonuclease 1 D1" evidence="8">
    <location>
        <begin position="838"/>
        <end position="915"/>
    </location>
</feature>
<dbReference type="GO" id="GO:0003723">
    <property type="term" value="F:RNA binding"/>
    <property type="evidence" value="ECO:0007669"/>
    <property type="project" value="TreeGrafter"/>
</dbReference>
<evidence type="ECO:0000256" key="3">
    <source>
        <dbReference type="ARBA" id="ARBA00022839"/>
    </source>
</evidence>
<dbReference type="Proteomes" id="UP000001950">
    <property type="component" value="Chromosome 2"/>
</dbReference>
<dbReference type="PANTHER" id="PTHR12341">
    <property type="entry name" value="5'-&gt;3' EXORIBONUCLEASE"/>
    <property type="match status" value="1"/>
</dbReference>
<dbReference type="Gene3D" id="1.25.40.1050">
    <property type="match status" value="1"/>
</dbReference>
<gene>
    <name evidence="10" type="ORF">TA11675</name>
</gene>
<keyword evidence="1" id="KW-0540">Nuclease</keyword>
<feature type="domain" description="Xrn1 helical" evidence="6">
    <location>
        <begin position="332"/>
        <end position="815"/>
    </location>
</feature>
<dbReference type="EC" id="3.1.11.-" evidence="10"/>
<dbReference type="Pfam" id="PF18332">
    <property type="entry name" value="XRN1_D1"/>
    <property type="match status" value="1"/>
</dbReference>
<dbReference type="Gene3D" id="3.40.50.12390">
    <property type="match status" value="2"/>
</dbReference>
<dbReference type="Pfam" id="PF03159">
    <property type="entry name" value="XRN_N"/>
    <property type="match status" value="1"/>
</dbReference>
<evidence type="ECO:0000313" key="11">
    <source>
        <dbReference type="Proteomes" id="UP000001950"/>
    </source>
</evidence>
<dbReference type="Pfam" id="PF17846">
    <property type="entry name" value="XRN_M"/>
    <property type="match status" value="1"/>
</dbReference>
<keyword evidence="11" id="KW-1185">Reference proteome</keyword>